<name>A0ABV0SF28_9TELE</name>
<dbReference type="PANTHER" id="PTHR12146">
    <property type="entry name" value="40S RIBOSOMAL PROTEIN S10"/>
    <property type="match status" value="1"/>
</dbReference>
<dbReference type="PANTHER" id="PTHR12146:SF25">
    <property type="entry name" value="PLECTIN_ES10 N-TERMINAL DOMAIN-CONTAINING PROTEIN"/>
    <property type="match status" value="1"/>
</dbReference>
<evidence type="ECO:0000313" key="7">
    <source>
        <dbReference type="Proteomes" id="UP001434883"/>
    </source>
</evidence>
<feature type="region of interest" description="Disordered" evidence="4">
    <location>
        <begin position="663"/>
        <end position="688"/>
    </location>
</feature>
<feature type="domain" description="Plectin/eS10 N-terminal" evidence="5">
    <location>
        <begin position="2"/>
        <end position="65"/>
    </location>
</feature>
<dbReference type="InterPro" id="IPR037447">
    <property type="entry name" value="Ribosomal_eS10"/>
</dbReference>
<keyword evidence="7" id="KW-1185">Reference proteome</keyword>
<feature type="compositionally biased region" description="Basic and acidic residues" evidence="4">
    <location>
        <begin position="674"/>
        <end position="684"/>
    </location>
</feature>
<dbReference type="InterPro" id="IPR036388">
    <property type="entry name" value="WH-like_DNA-bd_sf"/>
</dbReference>
<sequence>IKHPEVREVTNLQVIRAMGSLKSRGYVRETFAWRHFYWYLTNDGIVYLRDYLHLPTEIIPASLQRVRKPAATLAIAHRAARVQSVQGPTSYVPKPGRRDETESQEALAERQGYRHKMMDPGERGNYTDRTPRFRGRPLTDEPVRPKPSLEVRDQHQPLYSRGATWNSKSVKEETHHRLNLRNEKQMVSQERRMLDVQKRNSTSVPLQTAGLKQDASQTTQISSVALPLPVAAAGVAAGSMTSNMAVRSCATETNVKINITQKPEIAKNKKSLKATEEFSPALTIVPSGEVKEDKTKPVELIVTATANEMLMPKPVLTMECEQETSKVYSSSATSGNTKLIDVDQRKHKKEEPIDESVKATEKKAQVPVKAKIDGNIKGKTEEVNQKTIKPKNDYKTSNPSWTTDEAVGISNIRVTQEAVHAEVTPPDLTAKPDTDDIPHKMAQAKESSSHEVKTYPDTAAASGPQTKHEDPQLTKKNVILPETVTKQDKTSPTGISNAKRDEIMPPEEVSKVLGQDLDLEQDVIHTSVSIQTAATTEEGKDAKQVCEGTSKSKKKKSPGVMSKGTVKEDQPPLMTEGKISENTSHEGMLENIVQQKTVITSESLTVSTSIKTEGKISARAKADSDCKKINGQLKKDTFTKTKIISEETPTAVSAGVQLREKPVTTTTQEQMCPKLKDTAPDKGPAKSQKVTVLNVETVTVQKMSQVELMQKTTKLEEKIPADQSDSQKITAVLCAEKVTDKPAKSKKKGKGKKQIEMSPEVETINIKSVLMTEGETLASTDITLFKSAGKDSPVMASEMTGTEVPSKMTPERMCSEEVRQAAAVLSEAPTDKGEVELTQPFAEKNKREVPKAKTSSSARKAPAPEDLVSAEAQDSPLFRQEKPPTVAQHSAGQAAECSTQERLSASEAIEHEEDKKRDLVEDTPSATATPAAQPDQPHLGDISVSHIVDTDEATMRKKIVVVEEIVEVKQIVSPKAAGEQSPPPPVKTEVEEEELDLDVLEEIAIERALLIAAAEVKVQGASPEADWDQSLGEPGERIWPNVIEGLFECMETDLLPALS</sequence>
<feature type="compositionally biased region" description="Basic and acidic residues" evidence="4">
    <location>
        <begin position="430"/>
        <end position="439"/>
    </location>
</feature>
<dbReference type="Pfam" id="PF03501">
    <property type="entry name" value="S10_plectin"/>
    <property type="match status" value="1"/>
</dbReference>
<feature type="region of interest" description="Disordered" evidence="4">
    <location>
        <begin position="343"/>
        <end position="362"/>
    </location>
</feature>
<evidence type="ECO:0000256" key="1">
    <source>
        <dbReference type="ARBA" id="ARBA00007278"/>
    </source>
</evidence>
<feature type="non-terminal residue" evidence="6">
    <location>
        <position position="1"/>
    </location>
</feature>
<accession>A0ABV0SF28</accession>
<evidence type="ECO:0000256" key="2">
    <source>
        <dbReference type="ARBA" id="ARBA00022980"/>
    </source>
</evidence>
<feature type="region of interest" description="Disordered" evidence="4">
    <location>
        <begin position="881"/>
        <end position="941"/>
    </location>
</feature>
<dbReference type="EMBL" id="JAHRIN010077741">
    <property type="protein sequence ID" value="MEQ2218879.1"/>
    <property type="molecule type" value="Genomic_DNA"/>
</dbReference>
<keyword evidence="2" id="KW-0689">Ribosomal protein</keyword>
<feature type="compositionally biased region" description="Polar residues" evidence="4">
    <location>
        <begin position="887"/>
        <end position="903"/>
    </location>
</feature>
<comment type="similarity">
    <text evidence="1">Belongs to the eukaryotic ribosomal protein eS10 family.</text>
</comment>
<reference evidence="6 7" key="1">
    <citation type="submission" date="2021-06" db="EMBL/GenBank/DDBJ databases">
        <authorList>
            <person name="Palmer J.M."/>
        </authorList>
    </citation>
    <scope>NUCLEOTIDE SEQUENCE [LARGE SCALE GENOMIC DNA]</scope>
    <source>
        <strain evidence="6 7">XC_2019</strain>
        <tissue evidence="6">Muscle</tissue>
    </source>
</reference>
<gene>
    <name evidence="6" type="ORF">XENOCAPTIV_009369</name>
</gene>
<keyword evidence="3" id="KW-0687">Ribonucleoprotein</keyword>
<evidence type="ECO:0000313" key="6">
    <source>
        <dbReference type="EMBL" id="MEQ2218879.1"/>
    </source>
</evidence>
<protein>
    <recommendedName>
        <fullName evidence="5">Plectin/eS10 N-terminal domain-containing protein</fullName>
    </recommendedName>
</protein>
<dbReference type="InterPro" id="IPR005326">
    <property type="entry name" value="Plectin_eS10_N"/>
</dbReference>
<feature type="region of interest" description="Disordered" evidence="4">
    <location>
        <begin position="116"/>
        <end position="148"/>
    </location>
</feature>
<feature type="compositionally biased region" description="Basic and acidic residues" evidence="4">
    <location>
        <begin position="908"/>
        <end position="920"/>
    </location>
</feature>
<dbReference type="Gene3D" id="1.10.10.10">
    <property type="entry name" value="Winged helix-like DNA-binding domain superfamily/Winged helix DNA-binding domain"/>
    <property type="match status" value="1"/>
</dbReference>
<proteinExistence type="inferred from homology"/>
<feature type="compositionally biased region" description="Low complexity" evidence="4">
    <location>
        <begin position="922"/>
        <end position="937"/>
    </location>
</feature>
<organism evidence="6 7">
    <name type="scientific">Xenoophorus captivus</name>
    <dbReference type="NCBI Taxonomy" id="1517983"/>
    <lineage>
        <taxon>Eukaryota</taxon>
        <taxon>Metazoa</taxon>
        <taxon>Chordata</taxon>
        <taxon>Craniata</taxon>
        <taxon>Vertebrata</taxon>
        <taxon>Euteleostomi</taxon>
        <taxon>Actinopterygii</taxon>
        <taxon>Neopterygii</taxon>
        <taxon>Teleostei</taxon>
        <taxon>Neoteleostei</taxon>
        <taxon>Acanthomorphata</taxon>
        <taxon>Ovalentaria</taxon>
        <taxon>Atherinomorphae</taxon>
        <taxon>Cyprinodontiformes</taxon>
        <taxon>Goodeidae</taxon>
        <taxon>Xenoophorus</taxon>
    </lineage>
</organism>
<evidence type="ECO:0000256" key="3">
    <source>
        <dbReference type="ARBA" id="ARBA00023274"/>
    </source>
</evidence>
<feature type="region of interest" description="Disordered" evidence="4">
    <location>
        <begin position="532"/>
        <end position="588"/>
    </location>
</feature>
<evidence type="ECO:0000259" key="5">
    <source>
        <dbReference type="Pfam" id="PF03501"/>
    </source>
</evidence>
<feature type="region of interest" description="Disordered" evidence="4">
    <location>
        <begin position="826"/>
        <end position="867"/>
    </location>
</feature>
<feature type="region of interest" description="Disordered" evidence="4">
    <location>
        <begin position="419"/>
        <end position="506"/>
    </location>
</feature>
<dbReference type="Proteomes" id="UP001434883">
    <property type="component" value="Unassembled WGS sequence"/>
</dbReference>
<evidence type="ECO:0000256" key="4">
    <source>
        <dbReference type="SAM" id="MobiDB-lite"/>
    </source>
</evidence>
<comment type="caution">
    <text evidence="6">The sequence shown here is derived from an EMBL/GenBank/DDBJ whole genome shotgun (WGS) entry which is preliminary data.</text>
</comment>